<dbReference type="Proteomes" id="UP000707451">
    <property type="component" value="Unassembled WGS sequence"/>
</dbReference>
<name>A0A9P7XIN9_9FUNG</name>
<reference evidence="4" key="1">
    <citation type="submission" date="2021-06" db="EMBL/GenBank/DDBJ databases">
        <title>Genome Sequence of Mortierella hyaline Strain SCG-10, a Cold-Adapted, Nitrate-Reducing Fungus Isolated from Soil in Minnesota, USA.</title>
        <authorList>
            <person name="Aldossari N."/>
        </authorList>
    </citation>
    <scope>NUCLEOTIDE SEQUENCE</scope>
    <source>
        <strain evidence="4">SCG-10</strain>
    </source>
</reference>
<sequence>MSRSNDSHVIVDLSVASSGSHDDDNDQEDNSQTTTSTTIEAIRPSTSSEDRQEPATAALLLQQQQQPLSPYQTVPEIINPDKRTNVLFSASIGHVKYKASVSAFTDPGDYIAIWSVSNHGDRTEVSARTVRFRLDTKIHVEKGYQLVASLDLRFEFVDRLKGADNTGSSQNIIETIDNSSPKPGTAFLFEMRPCDPEEEGQEQEQEHERDGPSILALPVTRRVDTPLELIPPSIREDFQKVYILATAVSQDKKTVVTISRKGRGVEFFLDLWDLNGYYYYSNNKEKDDLTKSRRPMAWIAFMIDGVEELDMSLLDVALSSNGELVTVFDTPRKLIEDGFSAGKFPLRVFQRKPTTTTITAASAAEATTVKQQLFEMKTPTVGGSGDKQAVTQSNGLEEVRYDKISPLFTFAGFAKFQHRLEQRSNDNRQSADPRKFVLVTCNGRCLEVYEARTGLKLLYTVSLAALSLNGDYTSYRLLMKNLQNSMFVWYVNTHKEISVWNWRTGRNVGYFPKGSTPVLSTDESLLAVFRDSLVCTYSTKNGQLQNLRTNIAWKYRENEYVTYSHVVLSRGNGRLAMLQQNDIQEDGDKTSELVRYVDMHYLEDIQETTVAIPLGSRLIHVLPSKTLGQQNAIGTAIVRTSRSIKLLDLEPTTTAAVCGPDCSESWRHGPKQNRDSFYDENQQCTFRFIMNDKKGLIRLARIWGKSESNSHGVILLELPVSGGCLGWTILQSRNQCYVFSKPDFDDHSGWSNAGFELWQLPRARTDRCTLLGVGDASETSPDCGRFICTHGCFHRWDGDDRNNGSRFGTSDKELSGSENVLAIWHRIEQYTDDFDTFPVTYKRAVAECIARHINKDPYPHDVSATKAGEGPPGTSFMWKIVLECVRSGNDALLLGVLGSNNHLGYWVPSPDEFSDNAEKDMIAHLIVEFKLPVAEILIDYCLARAHSTDPVLLEKLMISVPHLIPKHPDVALNIARRAAFLPVLNRDQVLQQAVYNGDQWRPGKFWVPVKSKLYEVIDQNPVFHRLNRLAIFDSNKTQDLKNQPGLLPVAAETVKKNADIKTNLYMAPFSLVWTIQGNEDGSKKAKKDGRLLTGQVIDKDQQLPAKTTEPAMPAKLTTVAGSGALFLRMIWHFVFPFDKVFIHSHYDDLQAYDNPAFSALMTYKWTRFARYFWFLRLSFQISYEFLVLVVTLFQLYGDEEQRADLVGGYITIIVLGYVLLHFEFQQMRRGIGRYFSSPYNYVDLWAYVIPMVSSCILIADSDQIVALRALSFSVVFIYIHFIFELRVFRNVCRVVTIVVNILSDIPAFFIILAIFTGDYGPVQTSLTNGHWTSQLMVSMFFFLTAVLMMNVVVALMNGVYTETILTVDQTWLKNRLDLIAGAENLSFFLPYFRNYFDYFPRWVYYTATDKEVEEYRKKYGLDEPKPRFVFGSEKDDEEEDDEVEEEVEEDRERDEEEEKAEEKKSSFDIAATSTTTTTSRDAIDTTLPSSSPETQDLVKALKTELDEIKDLLAVQGELWQAERKKQQERLDFQDQQHQKVEEMLKQMLLLNQRSG</sequence>
<feature type="transmembrane region" description="Helical" evidence="3">
    <location>
        <begin position="1171"/>
        <end position="1196"/>
    </location>
</feature>
<organism evidence="4 5">
    <name type="scientific">Linnemannia hyalina</name>
    <dbReference type="NCBI Taxonomy" id="64524"/>
    <lineage>
        <taxon>Eukaryota</taxon>
        <taxon>Fungi</taxon>
        <taxon>Fungi incertae sedis</taxon>
        <taxon>Mucoromycota</taxon>
        <taxon>Mortierellomycotina</taxon>
        <taxon>Mortierellomycetes</taxon>
        <taxon>Mortierellales</taxon>
        <taxon>Mortierellaceae</taxon>
        <taxon>Linnemannia</taxon>
    </lineage>
</organism>
<evidence type="ECO:0000256" key="2">
    <source>
        <dbReference type="SAM" id="MobiDB-lite"/>
    </source>
</evidence>
<dbReference type="PANTHER" id="PTHR10582">
    <property type="entry name" value="TRANSIENT RECEPTOR POTENTIAL ION CHANNEL PROTEIN"/>
    <property type="match status" value="1"/>
</dbReference>
<dbReference type="EMBL" id="JAHRHY010000029">
    <property type="protein sequence ID" value="KAG9060838.1"/>
    <property type="molecule type" value="Genomic_DNA"/>
</dbReference>
<gene>
    <name evidence="4" type="ORF">KI688_007907</name>
</gene>
<keyword evidence="3" id="KW-0472">Membrane</keyword>
<evidence type="ECO:0000313" key="4">
    <source>
        <dbReference type="EMBL" id="KAG9060838.1"/>
    </source>
</evidence>
<feature type="region of interest" description="Disordered" evidence="2">
    <location>
        <begin position="1"/>
        <end position="54"/>
    </location>
</feature>
<keyword evidence="3" id="KW-1133">Transmembrane helix</keyword>
<feature type="transmembrane region" description="Helical" evidence="3">
    <location>
        <begin position="1295"/>
        <end position="1315"/>
    </location>
</feature>
<keyword evidence="3" id="KW-0812">Transmembrane</keyword>
<feature type="transmembrane region" description="Helical" evidence="3">
    <location>
        <begin position="1241"/>
        <end position="1259"/>
    </location>
</feature>
<evidence type="ECO:0008006" key="6">
    <source>
        <dbReference type="Google" id="ProtNLM"/>
    </source>
</evidence>
<dbReference type="GO" id="GO:0098703">
    <property type="term" value="P:calcium ion import across plasma membrane"/>
    <property type="evidence" value="ECO:0007669"/>
    <property type="project" value="TreeGrafter"/>
</dbReference>
<feature type="transmembrane region" description="Helical" evidence="3">
    <location>
        <begin position="1202"/>
        <end position="1220"/>
    </location>
</feature>
<dbReference type="InterPro" id="IPR024862">
    <property type="entry name" value="TRPV"/>
</dbReference>
<dbReference type="PANTHER" id="PTHR10582:SF2">
    <property type="entry name" value="INACTIVE"/>
    <property type="match status" value="1"/>
</dbReference>
<proteinExistence type="predicted"/>
<feature type="compositionally biased region" description="Low complexity" evidence="2">
    <location>
        <begin position="1468"/>
        <end position="1486"/>
    </location>
</feature>
<feature type="transmembrane region" description="Helical" evidence="3">
    <location>
        <begin position="1265"/>
        <end position="1283"/>
    </location>
</feature>
<keyword evidence="5" id="KW-1185">Reference proteome</keyword>
<feature type="region of interest" description="Disordered" evidence="2">
    <location>
        <begin position="1427"/>
        <end position="1494"/>
    </location>
</feature>
<evidence type="ECO:0000313" key="5">
    <source>
        <dbReference type="Proteomes" id="UP000707451"/>
    </source>
</evidence>
<dbReference type="OrthoDB" id="2377581at2759"/>
<keyword evidence="1" id="KW-0677">Repeat</keyword>
<comment type="caution">
    <text evidence="4">The sequence shown here is derived from an EMBL/GenBank/DDBJ whole genome shotgun (WGS) entry which is preliminary data.</text>
</comment>
<feature type="compositionally biased region" description="Polar residues" evidence="2">
    <location>
        <begin position="30"/>
        <end position="47"/>
    </location>
</feature>
<dbReference type="GO" id="GO:0005886">
    <property type="term" value="C:plasma membrane"/>
    <property type="evidence" value="ECO:0007669"/>
    <property type="project" value="TreeGrafter"/>
</dbReference>
<protein>
    <recommendedName>
        <fullName evidence="6">Ion transport domain-containing protein</fullName>
    </recommendedName>
</protein>
<feature type="compositionally biased region" description="Acidic residues" evidence="2">
    <location>
        <begin position="1434"/>
        <end position="1459"/>
    </location>
</feature>
<accession>A0A9P7XIN9</accession>
<evidence type="ECO:0000256" key="1">
    <source>
        <dbReference type="ARBA" id="ARBA00022737"/>
    </source>
</evidence>
<dbReference type="GO" id="GO:0005216">
    <property type="term" value="F:monoatomic ion channel activity"/>
    <property type="evidence" value="ECO:0007669"/>
    <property type="project" value="InterPro"/>
</dbReference>
<evidence type="ECO:0000256" key="3">
    <source>
        <dbReference type="SAM" id="Phobius"/>
    </source>
</evidence>
<feature type="transmembrane region" description="Helical" evidence="3">
    <location>
        <begin position="1116"/>
        <end position="1135"/>
    </location>
</feature>
<feature type="transmembrane region" description="Helical" evidence="3">
    <location>
        <begin position="1335"/>
        <end position="1356"/>
    </location>
</feature>